<dbReference type="PRINTS" id="PR00413">
    <property type="entry name" value="HADHALOGNASE"/>
</dbReference>
<dbReference type="InterPro" id="IPR051540">
    <property type="entry name" value="S-2-haloacid_dehalogenase"/>
</dbReference>
<comment type="caution">
    <text evidence="3">The sequence shown here is derived from an EMBL/GenBank/DDBJ whole genome shotgun (WGS) entry which is preliminary data.</text>
</comment>
<dbReference type="EMBL" id="BAAAQR010000015">
    <property type="protein sequence ID" value="GAA2154564.1"/>
    <property type="molecule type" value="Genomic_DNA"/>
</dbReference>
<proteinExistence type="inferred from homology"/>
<dbReference type="Gene3D" id="3.40.50.1000">
    <property type="entry name" value="HAD superfamily/HAD-like"/>
    <property type="match status" value="1"/>
</dbReference>
<gene>
    <name evidence="3" type="ORF">GCM10009844_40580</name>
</gene>
<dbReference type="Proteomes" id="UP001501771">
    <property type="component" value="Unassembled WGS sequence"/>
</dbReference>
<dbReference type="Pfam" id="PF00702">
    <property type="entry name" value="Hydrolase"/>
    <property type="match status" value="1"/>
</dbReference>
<dbReference type="PANTHER" id="PTHR43316">
    <property type="entry name" value="HYDROLASE, HALOACID DELAHOGENASE-RELATED"/>
    <property type="match status" value="1"/>
</dbReference>
<evidence type="ECO:0000313" key="3">
    <source>
        <dbReference type="EMBL" id="GAA2154564.1"/>
    </source>
</evidence>
<keyword evidence="4" id="KW-1185">Reference proteome</keyword>
<name>A0ABN3A5T0_9ACTN</name>
<dbReference type="NCBIfam" id="TIGR01428">
    <property type="entry name" value="HAD_type_II"/>
    <property type="match status" value="1"/>
</dbReference>
<dbReference type="InterPro" id="IPR036412">
    <property type="entry name" value="HAD-like_sf"/>
</dbReference>
<dbReference type="InterPro" id="IPR006439">
    <property type="entry name" value="HAD-SF_hydro_IA"/>
</dbReference>
<dbReference type="RefSeq" id="WP_344156868.1">
    <property type="nucleotide sequence ID" value="NZ_BAAAQR010000015.1"/>
</dbReference>
<reference evidence="3 4" key="1">
    <citation type="journal article" date="2019" name="Int. J. Syst. Evol. Microbiol.">
        <title>The Global Catalogue of Microorganisms (GCM) 10K type strain sequencing project: providing services to taxonomists for standard genome sequencing and annotation.</title>
        <authorList>
            <consortium name="The Broad Institute Genomics Platform"/>
            <consortium name="The Broad Institute Genome Sequencing Center for Infectious Disease"/>
            <person name="Wu L."/>
            <person name="Ma J."/>
        </authorList>
    </citation>
    <scope>NUCLEOTIDE SEQUENCE [LARGE SCALE GENOMIC DNA]</scope>
    <source>
        <strain evidence="3 4">JCM 16022</strain>
    </source>
</reference>
<evidence type="ECO:0000313" key="4">
    <source>
        <dbReference type="Proteomes" id="UP001501771"/>
    </source>
</evidence>
<dbReference type="Gene3D" id="1.10.150.240">
    <property type="entry name" value="Putative phosphatase, domain 2"/>
    <property type="match status" value="1"/>
</dbReference>
<dbReference type="SFLD" id="SFLDG01129">
    <property type="entry name" value="C1.5:_HAD__Beta-PGM__Phosphata"/>
    <property type="match status" value="1"/>
</dbReference>
<dbReference type="InterPro" id="IPR006328">
    <property type="entry name" value="2-HAD"/>
</dbReference>
<evidence type="ECO:0000256" key="2">
    <source>
        <dbReference type="ARBA" id="ARBA00022801"/>
    </source>
</evidence>
<protein>
    <submittedName>
        <fullName evidence="3">Haloacid dehalogenase type II</fullName>
    </submittedName>
</protein>
<sequence length="226" mass="23589">MPDVSHRPSVLVFDVNETLSDMAPIAHRFTEVGVPGALAAPWFAGVLRDGFALAVGGVSAPFAEIGAEGLRGLLSGCALDRPVEEAVEHVMTGFTGLDVHPDVHAGVPQLAGLGLRLVTLSNGAASVARSLLDRAGLAGHFEETMSVEDAGIWKPARGAYAHGCDRVSVDAADAMLVAVHPWDVDGASRAGLRTCWIDRTGAPYPSYFRAPDLTATGLDDLARQLA</sequence>
<comment type="similarity">
    <text evidence="1">Belongs to the HAD-like hydrolase superfamily. S-2-haloalkanoic acid dehalogenase family.</text>
</comment>
<dbReference type="SFLD" id="SFLDS00003">
    <property type="entry name" value="Haloacid_Dehalogenase"/>
    <property type="match status" value="1"/>
</dbReference>
<accession>A0ABN3A5T0</accession>
<dbReference type="InterPro" id="IPR023214">
    <property type="entry name" value="HAD_sf"/>
</dbReference>
<dbReference type="InterPro" id="IPR023198">
    <property type="entry name" value="PGP-like_dom2"/>
</dbReference>
<keyword evidence="2" id="KW-0378">Hydrolase</keyword>
<dbReference type="PANTHER" id="PTHR43316:SF3">
    <property type="entry name" value="HALOACID DEHALOGENASE, TYPE II (AFU_ORTHOLOGUE AFUA_2G07750)-RELATED"/>
    <property type="match status" value="1"/>
</dbReference>
<evidence type="ECO:0000256" key="1">
    <source>
        <dbReference type="ARBA" id="ARBA00008106"/>
    </source>
</evidence>
<dbReference type="SUPFAM" id="SSF56784">
    <property type="entry name" value="HAD-like"/>
    <property type="match status" value="1"/>
</dbReference>
<organism evidence="3 4">
    <name type="scientific">Nocardioides koreensis</name>
    <dbReference type="NCBI Taxonomy" id="433651"/>
    <lineage>
        <taxon>Bacteria</taxon>
        <taxon>Bacillati</taxon>
        <taxon>Actinomycetota</taxon>
        <taxon>Actinomycetes</taxon>
        <taxon>Propionibacteriales</taxon>
        <taxon>Nocardioidaceae</taxon>
        <taxon>Nocardioides</taxon>
    </lineage>
</organism>